<feature type="region of interest" description="Disordered" evidence="1">
    <location>
        <begin position="1"/>
        <end position="168"/>
    </location>
</feature>
<reference evidence="2" key="1">
    <citation type="thesis" date="2020" institute="ProQuest LLC" country="789 East Eisenhower Parkway, Ann Arbor, MI, USA">
        <title>Comparative Genomics and Chromosome Evolution.</title>
        <authorList>
            <person name="Mudd A.B."/>
        </authorList>
    </citation>
    <scope>NUCLEOTIDE SEQUENCE</scope>
    <source>
        <strain evidence="2">Female2</strain>
        <tissue evidence="2">Blood</tissue>
    </source>
</reference>
<accession>A0A8T2I9X7</accession>
<protein>
    <submittedName>
        <fullName evidence="2">Uncharacterized protein</fullName>
    </submittedName>
</protein>
<feature type="compositionally biased region" description="Basic and acidic residues" evidence="1">
    <location>
        <begin position="64"/>
        <end position="79"/>
    </location>
</feature>
<feature type="non-terminal residue" evidence="2">
    <location>
        <position position="1"/>
    </location>
</feature>
<feature type="compositionally biased region" description="Polar residues" evidence="1">
    <location>
        <begin position="133"/>
        <end position="145"/>
    </location>
</feature>
<keyword evidence="3" id="KW-1185">Reference proteome</keyword>
<proteinExistence type="predicted"/>
<organism evidence="2 3">
    <name type="scientific">Hymenochirus boettgeri</name>
    <name type="common">Congo dwarf clawed frog</name>
    <dbReference type="NCBI Taxonomy" id="247094"/>
    <lineage>
        <taxon>Eukaryota</taxon>
        <taxon>Metazoa</taxon>
        <taxon>Chordata</taxon>
        <taxon>Craniata</taxon>
        <taxon>Vertebrata</taxon>
        <taxon>Euteleostomi</taxon>
        <taxon>Amphibia</taxon>
        <taxon>Batrachia</taxon>
        <taxon>Anura</taxon>
        <taxon>Pipoidea</taxon>
        <taxon>Pipidae</taxon>
        <taxon>Pipinae</taxon>
        <taxon>Hymenochirus</taxon>
    </lineage>
</organism>
<dbReference type="AlphaFoldDB" id="A0A8T2I9X7"/>
<gene>
    <name evidence="2" type="ORF">GDO86_020260</name>
</gene>
<evidence type="ECO:0000256" key="1">
    <source>
        <dbReference type="SAM" id="MobiDB-lite"/>
    </source>
</evidence>
<dbReference type="EMBL" id="JAACNH010007557">
    <property type="protein sequence ID" value="KAG8429409.1"/>
    <property type="molecule type" value="Genomic_DNA"/>
</dbReference>
<dbReference type="Proteomes" id="UP000812440">
    <property type="component" value="Unassembled WGS sequence"/>
</dbReference>
<feature type="compositionally biased region" description="Polar residues" evidence="1">
    <location>
        <begin position="8"/>
        <end position="19"/>
    </location>
</feature>
<evidence type="ECO:0000313" key="2">
    <source>
        <dbReference type="EMBL" id="KAG8429409.1"/>
    </source>
</evidence>
<feature type="compositionally biased region" description="Polar residues" evidence="1">
    <location>
        <begin position="85"/>
        <end position="111"/>
    </location>
</feature>
<feature type="compositionally biased region" description="Basic residues" evidence="1">
    <location>
        <begin position="31"/>
        <end position="44"/>
    </location>
</feature>
<sequence>QPDEALVSTLTPPQRSQLYEYSLERVPHERSHQHHHRCHRRKERGNRNPFISSEKQRFYSCDRYGSRDSGHPRHSDHSRAPSPSGPQDPSTQRQGSGSASGSPRLTSSGASTPCRGIRRQLPQTPLTPRPSVTYRQLTRPRSTSGDLLFPRASSRVYQSTTPYYTATP</sequence>
<feature type="compositionally biased region" description="Polar residues" evidence="1">
    <location>
        <begin position="155"/>
        <end position="168"/>
    </location>
</feature>
<comment type="caution">
    <text evidence="2">The sequence shown here is derived from an EMBL/GenBank/DDBJ whole genome shotgun (WGS) entry which is preliminary data.</text>
</comment>
<name>A0A8T2I9X7_9PIPI</name>
<dbReference type="OrthoDB" id="431720at2759"/>
<evidence type="ECO:0000313" key="3">
    <source>
        <dbReference type="Proteomes" id="UP000812440"/>
    </source>
</evidence>